<sequence>MDGAGVVRASHVERTSLSGPGFDVARELGARLGVTGSTARRTEVRGPTQGVAAWGRSVRTAATSVPRQRTTLRDDSST</sequence>
<accession>A0ABT1JGI6</accession>
<comment type="caution">
    <text evidence="2">The sequence shown here is derived from an EMBL/GenBank/DDBJ whole genome shotgun (WGS) entry which is preliminary data.</text>
</comment>
<reference evidence="2 3" key="2">
    <citation type="submission" date="2022-06" db="EMBL/GenBank/DDBJ databases">
        <title>Genomic Encyclopedia of Type Strains, Phase I: the one thousand microbial genomes (KMG-I) project.</title>
        <authorList>
            <person name="Kyrpides N."/>
        </authorList>
    </citation>
    <scope>NUCLEOTIDE SEQUENCE [LARGE SCALE GENOMIC DNA]</scope>
    <source>
        <strain evidence="2 3">DSM 43889</strain>
    </source>
</reference>
<organism evidence="2 3">
    <name type="scientific">Actinoalloteichus caeruleus DSM 43889</name>
    <dbReference type="NCBI Taxonomy" id="1120930"/>
    <lineage>
        <taxon>Bacteria</taxon>
        <taxon>Bacillati</taxon>
        <taxon>Actinomycetota</taxon>
        <taxon>Actinomycetes</taxon>
        <taxon>Pseudonocardiales</taxon>
        <taxon>Pseudonocardiaceae</taxon>
        <taxon>Actinoalloteichus</taxon>
        <taxon>Actinoalloteichus cyanogriseus</taxon>
    </lineage>
</organism>
<dbReference type="Proteomes" id="UP000791080">
    <property type="component" value="Unassembled WGS sequence"/>
</dbReference>
<keyword evidence="3" id="KW-1185">Reference proteome</keyword>
<feature type="region of interest" description="Disordered" evidence="1">
    <location>
        <begin position="1"/>
        <end position="20"/>
    </location>
</feature>
<gene>
    <name evidence="2" type="ORF">G443_001818</name>
</gene>
<reference evidence="2 3" key="1">
    <citation type="submission" date="2013-07" db="EMBL/GenBank/DDBJ databases">
        <authorList>
            <consortium name="DOE Joint Genome Institute"/>
            <person name="Reeve W."/>
            <person name="Huntemann M."/>
            <person name="Han J."/>
            <person name="Chen A."/>
            <person name="Kyrpides N."/>
            <person name="Mavromatis K."/>
            <person name="Markowitz V."/>
            <person name="Palaniappan K."/>
            <person name="Ivanova N."/>
            <person name="Schaumberg A."/>
            <person name="Pati A."/>
            <person name="Liolios K."/>
            <person name="Nordberg H.P."/>
            <person name="Cantor M.N."/>
            <person name="Hua S.X."/>
            <person name="Woyke T."/>
        </authorList>
    </citation>
    <scope>NUCLEOTIDE SEQUENCE [LARGE SCALE GENOMIC DNA]</scope>
    <source>
        <strain evidence="2 3">DSM 43889</strain>
    </source>
</reference>
<evidence type="ECO:0000313" key="2">
    <source>
        <dbReference type="EMBL" id="MCP2331548.1"/>
    </source>
</evidence>
<proteinExistence type="predicted"/>
<dbReference type="EMBL" id="AUBJ02000001">
    <property type="protein sequence ID" value="MCP2331548.1"/>
    <property type="molecule type" value="Genomic_DNA"/>
</dbReference>
<evidence type="ECO:0000313" key="3">
    <source>
        <dbReference type="Proteomes" id="UP000791080"/>
    </source>
</evidence>
<evidence type="ECO:0000256" key="1">
    <source>
        <dbReference type="SAM" id="MobiDB-lite"/>
    </source>
</evidence>
<name>A0ABT1JGI6_ACTCY</name>
<protein>
    <submittedName>
        <fullName evidence="2">Uncharacterized protein</fullName>
    </submittedName>
</protein>